<evidence type="ECO:0000313" key="1">
    <source>
        <dbReference type="Proteomes" id="UP000887579"/>
    </source>
</evidence>
<reference evidence="2" key="1">
    <citation type="submission" date="2022-11" db="UniProtKB">
        <authorList>
            <consortium name="WormBaseParasite"/>
        </authorList>
    </citation>
    <scope>IDENTIFICATION</scope>
</reference>
<dbReference type="Proteomes" id="UP000887579">
    <property type="component" value="Unplaced"/>
</dbReference>
<sequence length="134" mass="13916">MKVQNFYWIHFILIFLTISIFAVDEKPAYHGIRTERGIITDSIKNGLINGAMNKVMGGSFRQGFKAGVIATGASAATNKLVGGGGIVQDTLRGAIVSGITSKAMGGSATEGAKTGGVASGAMSAISRLMNRNNH</sequence>
<evidence type="ECO:0000313" key="2">
    <source>
        <dbReference type="WBParaSite" id="ES5_v2.g11778.t1"/>
    </source>
</evidence>
<accession>A0AC34F420</accession>
<name>A0AC34F420_9BILA</name>
<dbReference type="WBParaSite" id="ES5_v2.g11778.t1">
    <property type="protein sequence ID" value="ES5_v2.g11778.t1"/>
    <property type="gene ID" value="ES5_v2.g11778"/>
</dbReference>
<protein>
    <submittedName>
        <fullName evidence="2">Uncharacterized protein</fullName>
    </submittedName>
</protein>
<proteinExistence type="predicted"/>
<organism evidence="1 2">
    <name type="scientific">Panagrolaimus sp. ES5</name>
    <dbReference type="NCBI Taxonomy" id="591445"/>
    <lineage>
        <taxon>Eukaryota</taxon>
        <taxon>Metazoa</taxon>
        <taxon>Ecdysozoa</taxon>
        <taxon>Nematoda</taxon>
        <taxon>Chromadorea</taxon>
        <taxon>Rhabditida</taxon>
        <taxon>Tylenchina</taxon>
        <taxon>Panagrolaimomorpha</taxon>
        <taxon>Panagrolaimoidea</taxon>
        <taxon>Panagrolaimidae</taxon>
        <taxon>Panagrolaimus</taxon>
    </lineage>
</organism>